<dbReference type="RefSeq" id="WP_093099588.1">
    <property type="nucleotide sequence ID" value="NZ_FNGK01000004.1"/>
</dbReference>
<evidence type="ECO:0000259" key="5">
    <source>
        <dbReference type="PROSITE" id="PS50893"/>
    </source>
</evidence>
<evidence type="ECO:0000313" key="7">
    <source>
        <dbReference type="Proteomes" id="UP000215355"/>
    </source>
</evidence>
<protein>
    <submittedName>
        <fullName evidence="6">Daunorubicin/doxorubicin resistance ATP-binding protein DrrA</fullName>
        <ecNumber evidence="6">3.6.3.-</ecNumber>
    </submittedName>
</protein>
<evidence type="ECO:0000256" key="2">
    <source>
        <dbReference type="ARBA" id="ARBA00022448"/>
    </source>
</evidence>
<dbReference type="SUPFAM" id="SSF52540">
    <property type="entry name" value="P-loop containing nucleoside triphosphate hydrolases"/>
    <property type="match status" value="1"/>
</dbReference>
<dbReference type="KEGG" id="smiz:4412673_03887"/>
<sequence length="318" mass="35546">MKEPIIEFENLCKNYGNKKAVDNLNLQIYEGEIYGLLGPNGAGKTTTILMMMGLTEPTSGMASVDGMQSNRNPIEVKKLVGYLPDSVGFYEGMSPLDNLRLIGRLNQIPEKEIEERSHLLLQQVGLEEDKQKLVGTFSRGMKQRLGLAEVLIKDPKIIVLDEPTLGLDPRGIKEFLALIQDLSRRRNITVLLSSHNLHHVQQVCDRVGIFVQGKLIASGNIADLGHSLNKKDGFFTSIQTQVSTLGPSVLKTLLRELPVMRIDLISENHAEITTSEECTASIVKILVTKGYDITSVQRDNLTLEQIYQQYFLENPKFL</sequence>
<comment type="similarity">
    <text evidence="1">Belongs to the ABC transporter superfamily.</text>
</comment>
<dbReference type="InterPro" id="IPR003439">
    <property type="entry name" value="ABC_transporter-like_ATP-bd"/>
</dbReference>
<keyword evidence="6" id="KW-0378">Hydrolase</keyword>
<organism evidence="6 7">
    <name type="scientific">Sphingobacterium mizutaii</name>
    <dbReference type="NCBI Taxonomy" id="1010"/>
    <lineage>
        <taxon>Bacteria</taxon>
        <taxon>Pseudomonadati</taxon>
        <taxon>Bacteroidota</taxon>
        <taxon>Sphingobacteriia</taxon>
        <taxon>Sphingobacteriales</taxon>
        <taxon>Sphingobacteriaceae</taxon>
        <taxon>Sphingobacterium</taxon>
    </lineage>
</organism>
<dbReference type="PANTHER" id="PTHR43335">
    <property type="entry name" value="ABC TRANSPORTER, ATP-BINDING PROTEIN"/>
    <property type="match status" value="1"/>
</dbReference>
<gene>
    <name evidence="6" type="primary">drrA_2</name>
    <name evidence="6" type="ORF">SAMEA4412673_03887</name>
</gene>
<dbReference type="EMBL" id="LT906468">
    <property type="protein sequence ID" value="SNV63630.1"/>
    <property type="molecule type" value="Genomic_DNA"/>
</dbReference>
<dbReference type="AlphaFoldDB" id="A0AAJ4XFE9"/>
<reference evidence="6 7" key="1">
    <citation type="submission" date="2017-06" db="EMBL/GenBank/DDBJ databases">
        <authorList>
            <consortium name="Pathogen Informatics"/>
        </authorList>
    </citation>
    <scope>NUCLEOTIDE SEQUENCE [LARGE SCALE GENOMIC DNA]</scope>
    <source>
        <strain evidence="6 7">NCTC12149</strain>
    </source>
</reference>
<proteinExistence type="inferred from homology"/>
<dbReference type="SMART" id="SM00382">
    <property type="entry name" value="AAA"/>
    <property type="match status" value="1"/>
</dbReference>
<evidence type="ECO:0000256" key="3">
    <source>
        <dbReference type="ARBA" id="ARBA00022741"/>
    </source>
</evidence>
<dbReference type="CDD" id="cd03230">
    <property type="entry name" value="ABC_DR_subfamily_A"/>
    <property type="match status" value="1"/>
</dbReference>
<keyword evidence="4 6" id="KW-0067">ATP-binding</keyword>
<accession>A0AAJ4XFE9</accession>
<evidence type="ECO:0000256" key="4">
    <source>
        <dbReference type="ARBA" id="ARBA00022840"/>
    </source>
</evidence>
<dbReference type="GO" id="GO:0005524">
    <property type="term" value="F:ATP binding"/>
    <property type="evidence" value="ECO:0007669"/>
    <property type="project" value="UniProtKB-KW"/>
</dbReference>
<dbReference type="InterPro" id="IPR003593">
    <property type="entry name" value="AAA+_ATPase"/>
</dbReference>
<dbReference type="InterPro" id="IPR027417">
    <property type="entry name" value="P-loop_NTPase"/>
</dbReference>
<name>A0AAJ4XFE9_9SPHI</name>
<keyword evidence="3" id="KW-0547">Nucleotide-binding</keyword>
<feature type="domain" description="ABC transporter" evidence="5">
    <location>
        <begin position="6"/>
        <end position="237"/>
    </location>
</feature>
<dbReference type="Gene3D" id="3.40.50.300">
    <property type="entry name" value="P-loop containing nucleotide triphosphate hydrolases"/>
    <property type="match status" value="1"/>
</dbReference>
<evidence type="ECO:0000256" key="1">
    <source>
        <dbReference type="ARBA" id="ARBA00005417"/>
    </source>
</evidence>
<dbReference type="PANTHER" id="PTHR43335:SF4">
    <property type="entry name" value="ABC TRANSPORTER, ATP-BINDING PROTEIN"/>
    <property type="match status" value="1"/>
</dbReference>
<dbReference type="Proteomes" id="UP000215355">
    <property type="component" value="Chromosome 1"/>
</dbReference>
<evidence type="ECO:0000313" key="6">
    <source>
        <dbReference type="EMBL" id="SNV63630.1"/>
    </source>
</evidence>
<dbReference type="GO" id="GO:0016887">
    <property type="term" value="F:ATP hydrolysis activity"/>
    <property type="evidence" value="ECO:0007669"/>
    <property type="project" value="InterPro"/>
</dbReference>
<dbReference type="Pfam" id="PF00005">
    <property type="entry name" value="ABC_tran"/>
    <property type="match status" value="1"/>
</dbReference>
<keyword evidence="2" id="KW-0813">Transport</keyword>
<dbReference type="EC" id="3.6.3.-" evidence="6"/>
<dbReference type="PROSITE" id="PS50893">
    <property type="entry name" value="ABC_TRANSPORTER_2"/>
    <property type="match status" value="1"/>
</dbReference>